<feature type="transmembrane region" description="Helical" evidence="7">
    <location>
        <begin position="177"/>
        <end position="195"/>
    </location>
</feature>
<gene>
    <name evidence="9" type="ORF">Aco04nite_22690</name>
</gene>
<evidence type="ECO:0000256" key="2">
    <source>
        <dbReference type="ARBA" id="ARBA00010792"/>
    </source>
</evidence>
<organism evidence="9 10">
    <name type="scientific">Winogradskya consettensis</name>
    <dbReference type="NCBI Taxonomy" id="113560"/>
    <lineage>
        <taxon>Bacteria</taxon>
        <taxon>Bacillati</taxon>
        <taxon>Actinomycetota</taxon>
        <taxon>Actinomycetes</taxon>
        <taxon>Micromonosporales</taxon>
        <taxon>Micromonosporaceae</taxon>
        <taxon>Winogradskya</taxon>
    </lineage>
</organism>
<comment type="subcellular location">
    <subcellularLocation>
        <location evidence="1 7">Cell membrane</location>
        <topology evidence="1 7">Multi-pass membrane protein</topology>
    </subcellularLocation>
</comment>
<feature type="transmembrane region" description="Helical" evidence="7">
    <location>
        <begin position="143"/>
        <end position="165"/>
    </location>
</feature>
<sequence>MPSFLDPEWLISTFGLAGILALVFAESGLLIGFFLPGDSLLFTAGLLVAGGTYLHQPLWLMCLLISIAAVAGDQFGYLFGRRFGPALFRRPDSRLLKQENLTRAKDFFQRYGARSIVLARFVPIVRTFTPIVAGAGHMHYRSFLTYNVVGGTLWGCGVTILGYFLGQIAFVRNNIEFILIGIVLVSVIPVAIELLRSRSRSRVR</sequence>
<feature type="domain" description="VTT" evidence="8">
    <location>
        <begin position="35"/>
        <end position="163"/>
    </location>
</feature>
<keyword evidence="6 7" id="KW-0472">Membrane</keyword>
<dbReference type="GO" id="GO:0005886">
    <property type="term" value="C:plasma membrane"/>
    <property type="evidence" value="ECO:0007669"/>
    <property type="project" value="UniProtKB-SubCell"/>
</dbReference>
<dbReference type="Pfam" id="PF09335">
    <property type="entry name" value="VTT_dom"/>
    <property type="match status" value="1"/>
</dbReference>
<dbReference type="InterPro" id="IPR032816">
    <property type="entry name" value="VTT_dom"/>
</dbReference>
<reference evidence="9" key="1">
    <citation type="submission" date="2021-03" db="EMBL/GenBank/DDBJ databases">
        <title>Whole genome shotgun sequence of Actinoplanes consettensis NBRC 14913.</title>
        <authorList>
            <person name="Komaki H."/>
            <person name="Tamura T."/>
        </authorList>
    </citation>
    <scope>NUCLEOTIDE SEQUENCE</scope>
    <source>
        <strain evidence="9">NBRC 14913</strain>
    </source>
</reference>
<proteinExistence type="inferred from homology"/>
<dbReference type="InterPro" id="IPR032818">
    <property type="entry name" value="DedA-like"/>
</dbReference>
<feature type="transmembrane region" description="Helical" evidence="7">
    <location>
        <begin position="9"/>
        <end position="37"/>
    </location>
</feature>
<evidence type="ECO:0000256" key="1">
    <source>
        <dbReference type="ARBA" id="ARBA00004651"/>
    </source>
</evidence>
<keyword evidence="3 7" id="KW-1003">Cell membrane</keyword>
<keyword evidence="10" id="KW-1185">Reference proteome</keyword>
<dbReference type="PANTHER" id="PTHR30353">
    <property type="entry name" value="INNER MEMBRANE PROTEIN DEDA-RELATED"/>
    <property type="match status" value="1"/>
</dbReference>
<evidence type="ECO:0000256" key="3">
    <source>
        <dbReference type="ARBA" id="ARBA00022475"/>
    </source>
</evidence>
<dbReference type="Proteomes" id="UP000680865">
    <property type="component" value="Unassembled WGS sequence"/>
</dbReference>
<evidence type="ECO:0000313" key="10">
    <source>
        <dbReference type="Proteomes" id="UP000680865"/>
    </source>
</evidence>
<comment type="similarity">
    <text evidence="2 7">Belongs to the DedA family.</text>
</comment>
<evidence type="ECO:0000256" key="6">
    <source>
        <dbReference type="ARBA" id="ARBA00023136"/>
    </source>
</evidence>
<evidence type="ECO:0000313" key="9">
    <source>
        <dbReference type="EMBL" id="GIM70896.1"/>
    </source>
</evidence>
<feature type="transmembrane region" description="Helical" evidence="7">
    <location>
        <begin position="57"/>
        <end position="80"/>
    </location>
</feature>
<keyword evidence="5 7" id="KW-1133">Transmembrane helix</keyword>
<protein>
    <recommendedName>
        <fullName evidence="8">VTT domain-containing protein</fullName>
    </recommendedName>
</protein>
<dbReference type="EMBL" id="BOQP01000008">
    <property type="protein sequence ID" value="GIM70896.1"/>
    <property type="molecule type" value="Genomic_DNA"/>
</dbReference>
<name>A0A919SFJ2_9ACTN</name>
<keyword evidence="4 7" id="KW-0812">Transmembrane</keyword>
<evidence type="ECO:0000256" key="5">
    <source>
        <dbReference type="ARBA" id="ARBA00022989"/>
    </source>
</evidence>
<dbReference type="AlphaFoldDB" id="A0A919SFJ2"/>
<accession>A0A919SFJ2</accession>
<dbReference type="RefSeq" id="WP_212997135.1">
    <property type="nucleotide sequence ID" value="NZ_BAAATW010000003.1"/>
</dbReference>
<evidence type="ECO:0000256" key="7">
    <source>
        <dbReference type="RuleBase" id="RU367016"/>
    </source>
</evidence>
<evidence type="ECO:0000259" key="8">
    <source>
        <dbReference type="Pfam" id="PF09335"/>
    </source>
</evidence>
<evidence type="ECO:0000256" key="4">
    <source>
        <dbReference type="ARBA" id="ARBA00022692"/>
    </source>
</evidence>
<dbReference type="PANTHER" id="PTHR30353:SF0">
    <property type="entry name" value="TRANSMEMBRANE PROTEIN"/>
    <property type="match status" value="1"/>
</dbReference>
<comment type="caution">
    <text evidence="9">The sequence shown here is derived from an EMBL/GenBank/DDBJ whole genome shotgun (WGS) entry which is preliminary data.</text>
</comment>